<comment type="caution">
    <text evidence="4">The sequence shown here is derived from an EMBL/GenBank/DDBJ whole genome shotgun (WGS) entry which is preliminary data.</text>
</comment>
<dbReference type="EMBL" id="QARP01000058">
    <property type="protein sequence ID" value="PUF26122.1"/>
    <property type="molecule type" value="Genomic_DNA"/>
</dbReference>
<proteinExistence type="predicted"/>
<dbReference type="Proteomes" id="UP000251540">
    <property type="component" value="Unassembled WGS sequence"/>
</dbReference>
<evidence type="ECO:0000256" key="1">
    <source>
        <dbReference type="ARBA" id="ARBA00022679"/>
    </source>
</evidence>
<evidence type="ECO:0000313" key="4">
    <source>
        <dbReference type="EMBL" id="PUF50560.1"/>
    </source>
</evidence>
<evidence type="ECO:0000259" key="2">
    <source>
        <dbReference type="PROSITE" id="PS51096"/>
    </source>
</evidence>
<dbReference type="SUPFAM" id="SSF53062">
    <property type="entry name" value="PTS system fructose IIA component-like"/>
    <property type="match status" value="1"/>
</dbReference>
<dbReference type="InterPro" id="IPR004701">
    <property type="entry name" value="PTS_EIIA_man-typ"/>
</dbReference>
<dbReference type="Proteomes" id="UP000251351">
    <property type="component" value="Unassembled WGS sequence"/>
</dbReference>
<dbReference type="Pfam" id="PF03610">
    <property type="entry name" value="EIIA-man"/>
    <property type="match status" value="1"/>
</dbReference>
<gene>
    <name evidence="4" type="ORF">DAX73_27570</name>
    <name evidence="3" type="ORF">DAX92_27200</name>
</gene>
<dbReference type="PANTHER" id="PTHR33799">
    <property type="entry name" value="PTS PERMEASE-RELATED-RELATED"/>
    <property type="match status" value="1"/>
</dbReference>
<feature type="domain" description="PTS EIIA type-4" evidence="2">
    <location>
        <begin position="2"/>
        <end position="126"/>
    </location>
</feature>
<dbReference type="EMBL" id="QARO01000060">
    <property type="protein sequence ID" value="PUF50560.1"/>
    <property type="molecule type" value="Genomic_DNA"/>
</dbReference>
<sequence length="145" mass="16286">MKIATVIASNGFISKELLLVAEDTVGHACNVSAIDFHRGESLDVLFKRYENALLRLDVRNGILFLIEGKNSCHQYVASQFAYGHHNRQIVTGVNLQMLVSLLLSDSDETDPQFLALKAQQYGKDAINIIRVNECQRENELMCNTM</sequence>
<evidence type="ECO:0000313" key="3">
    <source>
        <dbReference type="EMBL" id="PUF26122.1"/>
    </source>
</evidence>
<dbReference type="GO" id="GO:0009401">
    <property type="term" value="P:phosphoenolpyruvate-dependent sugar phosphotransferase system"/>
    <property type="evidence" value="ECO:0007669"/>
    <property type="project" value="InterPro"/>
</dbReference>
<reference evidence="5 6" key="1">
    <citation type="submission" date="2018-04" db="EMBL/GenBank/DDBJ databases">
        <title>Whole genome sequencing of Salmonella enterica.</title>
        <authorList>
            <person name="Bell R."/>
        </authorList>
    </citation>
    <scope>NUCLEOTIDE SEQUENCE [LARGE SCALE GENOMIC DNA]</scope>
    <source>
        <strain evidence="3 6">CFSAN058609</strain>
        <strain evidence="4 5">CFSAN058610</strain>
    </source>
</reference>
<dbReference type="InterPro" id="IPR036662">
    <property type="entry name" value="PTS_EIIA_man-typ_sf"/>
</dbReference>
<dbReference type="InterPro" id="IPR051471">
    <property type="entry name" value="Bacterial_PTS_sugar_comp"/>
</dbReference>
<dbReference type="PANTHER" id="PTHR33799:SF1">
    <property type="entry name" value="PTS SYSTEM MANNOSE-SPECIFIC EIIAB COMPONENT-RELATED"/>
    <property type="match status" value="1"/>
</dbReference>
<evidence type="ECO:0000313" key="5">
    <source>
        <dbReference type="Proteomes" id="UP000251351"/>
    </source>
</evidence>
<dbReference type="Gene3D" id="3.40.50.510">
    <property type="entry name" value="Phosphotransferase system, mannose-type IIA component"/>
    <property type="match status" value="1"/>
</dbReference>
<dbReference type="PROSITE" id="PS51096">
    <property type="entry name" value="PTS_EIIA_TYPE_4"/>
    <property type="match status" value="1"/>
</dbReference>
<accession>A0A7Z1Q849</accession>
<dbReference type="RefSeq" id="WP_154708203.1">
    <property type="nucleotide sequence ID" value="NZ_QARO01000060.1"/>
</dbReference>
<name>A0A7Z1Q849_SALET</name>
<dbReference type="AlphaFoldDB" id="A0A7Z1Q849"/>
<dbReference type="GO" id="GO:0016740">
    <property type="term" value="F:transferase activity"/>
    <property type="evidence" value="ECO:0007669"/>
    <property type="project" value="UniProtKB-KW"/>
</dbReference>
<protein>
    <submittedName>
        <fullName evidence="4">PTS N-acetylgalactosamine transporter subunit IIA</fullName>
    </submittedName>
</protein>
<dbReference type="GO" id="GO:0016020">
    <property type="term" value="C:membrane"/>
    <property type="evidence" value="ECO:0007669"/>
    <property type="project" value="InterPro"/>
</dbReference>
<keyword evidence="1" id="KW-0808">Transferase</keyword>
<evidence type="ECO:0000313" key="6">
    <source>
        <dbReference type="Proteomes" id="UP000251540"/>
    </source>
</evidence>
<organism evidence="4 5">
    <name type="scientific">Salmonella enterica I</name>
    <dbReference type="NCBI Taxonomy" id="59201"/>
    <lineage>
        <taxon>Bacteria</taxon>
        <taxon>Pseudomonadati</taxon>
        <taxon>Pseudomonadota</taxon>
        <taxon>Gammaproteobacteria</taxon>
        <taxon>Enterobacterales</taxon>
        <taxon>Enterobacteriaceae</taxon>
        <taxon>Salmonella</taxon>
    </lineage>
</organism>